<protein>
    <submittedName>
        <fullName evidence="2">Hydrolase</fullName>
    </submittedName>
</protein>
<dbReference type="InterPro" id="IPR050993">
    <property type="entry name" value="Isochorismatase_domain"/>
</dbReference>
<evidence type="ECO:0000259" key="1">
    <source>
        <dbReference type="Pfam" id="PF00857"/>
    </source>
</evidence>
<keyword evidence="2" id="KW-0378">Hydrolase</keyword>
<dbReference type="KEGG" id="msea:METESE_10220"/>
<reference evidence="2" key="1">
    <citation type="journal article" date="2023" name="Int. J. Syst. Evol. Microbiol.">
        <title>Mesoterricola silvestris gen. nov., sp. nov., Mesoterricola sediminis sp. nov., Geothrix oryzae sp. nov., Geothrix edaphica sp. nov., Geothrix rubra sp. nov., and Geothrix limicola sp. nov., six novel members of Acidobacteriota isolated from soils.</title>
        <authorList>
            <person name="Itoh H."/>
            <person name="Sugisawa Y."/>
            <person name="Mise K."/>
            <person name="Xu Z."/>
            <person name="Kuniyasu M."/>
            <person name="Ushijima N."/>
            <person name="Kawano K."/>
            <person name="Kobayashi E."/>
            <person name="Shiratori Y."/>
            <person name="Masuda Y."/>
            <person name="Senoo K."/>
        </authorList>
    </citation>
    <scope>NUCLEOTIDE SEQUENCE</scope>
    <source>
        <strain evidence="2">W786</strain>
    </source>
</reference>
<dbReference type="SUPFAM" id="SSF52499">
    <property type="entry name" value="Isochorismatase-like hydrolases"/>
    <property type="match status" value="1"/>
</dbReference>
<dbReference type="Gene3D" id="3.40.50.850">
    <property type="entry name" value="Isochorismatase-like"/>
    <property type="match status" value="1"/>
</dbReference>
<dbReference type="PANTHER" id="PTHR14119">
    <property type="entry name" value="HYDROLASE"/>
    <property type="match status" value="1"/>
</dbReference>
<dbReference type="InterPro" id="IPR000868">
    <property type="entry name" value="Isochorismatase-like_dom"/>
</dbReference>
<feature type="domain" description="Isochorismatase-like" evidence="1">
    <location>
        <begin position="9"/>
        <end position="168"/>
    </location>
</feature>
<dbReference type="AlphaFoldDB" id="A0AA48GTT3"/>
<dbReference type="RefSeq" id="WP_316411211.1">
    <property type="nucleotide sequence ID" value="NZ_AP027081.1"/>
</dbReference>
<organism evidence="2 3">
    <name type="scientific">Mesoterricola sediminis</name>
    <dbReference type="NCBI Taxonomy" id="2927980"/>
    <lineage>
        <taxon>Bacteria</taxon>
        <taxon>Pseudomonadati</taxon>
        <taxon>Acidobacteriota</taxon>
        <taxon>Holophagae</taxon>
        <taxon>Holophagales</taxon>
        <taxon>Holophagaceae</taxon>
        <taxon>Mesoterricola</taxon>
    </lineage>
</organism>
<accession>A0AA48GTT3</accession>
<dbReference type="Pfam" id="PF00857">
    <property type="entry name" value="Isochorismatase"/>
    <property type="match status" value="1"/>
</dbReference>
<gene>
    <name evidence="2" type="ORF">METESE_10220</name>
</gene>
<dbReference type="EMBL" id="AP027081">
    <property type="protein sequence ID" value="BDU76064.1"/>
    <property type="molecule type" value="Genomic_DNA"/>
</dbReference>
<proteinExistence type="predicted"/>
<sequence length="196" mass="21605">MSLLDPARSILVVIDLQGKLVHMVHRPSRVLETSRRLLKLADLFQVPVILTEQYPKGIGPTEAGLRDLFEGLTTPRFHLEKTAFGCCGDPSFESLLAQARPGLEPARRQVVIAGIEAHVCVLQTVLELLASGHEVHVCWDAVSGRGEEHRRHALERMATAGATLTNHESVAFEWARTKDHPAFKALSALLKEGQPE</sequence>
<dbReference type="GO" id="GO:0016787">
    <property type="term" value="F:hydrolase activity"/>
    <property type="evidence" value="ECO:0007669"/>
    <property type="project" value="UniProtKB-KW"/>
</dbReference>
<dbReference type="PANTHER" id="PTHR14119:SF3">
    <property type="entry name" value="ISOCHORISMATASE DOMAIN-CONTAINING PROTEIN 2"/>
    <property type="match status" value="1"/>
</dbReference>
<evidence type="ECO:0000313" key="2">
    <source>
        <dbReference type="EMBL" id="BDU76064.1"/>
    </source>
</evidence>
<dbReference type="InterPro" id="IPR036380">
    <property type="entry name" value="Isochorismatase-like_sf"/>
</dbReference>
<evidence type="ECO:0000313" key="3">
    <source>
        <dbReference type="Proteomes" id="UP001228113"/>
    </source>
</evidence>
<dbReference type="Proteomes" id="UP001228113">
    <property type="component" value="Chromosome"/>
</dbReference>
<name>A0AA48GTT3_9BACT</name>
<keyword evidence="3" id="KW-1185">Reference proteome</keyword>